<feature type="transmembrane region" description="Helical" evidence="1">
    <location>
        <begin position="66"/>
        <end position="87"/>
    </location>
</feature>
<dbReference type="AlphaFoldDB" id="A0A4Y3NHX4"/>
<gene>
    <name evidence="2" type="ORF">AAU01_35680</name>
</gene>
<accession>A0A4Y3NHX4</accession>
<keyword evidence="1" id="KW-0812">Transmembrane</keyword>
<comment type="caution">
    <text evidence="2">The sequence shown here is derived from an EMBL/GenBank/DDBJ whole genome shotgun (WGS) entry which is preliminary data.</text>
</comment>
<dbReference type="RefSeq" id="WP_141285902.1">
    <property type="nucleotide sequence ID" value="NZ_BAAAWK010000001.1"/>
</dbReference>
<protein>
    <submittedName>
        <fullName evidence="2">Uncharacterized protein</fullName>
    </submittedName>
</protein>
<keyword evidence="1" id="KW-1133">Transmembrane helix</keyword>
<keyword evidence="3" id="KW-1185">Reference proteome</keyword>
<keyword evidence="1" id="KW-0472">Membrane</keyword>
<evidence type="ECO:0000313" key="2">
    <source>
        <dbReference type="EMBL" id="GEB20813.1"/>
    </source>
</evidence>
<evidence type="ECO:0000256" key="1">
    <source>
        <dbReference type="SAM" id="Phobius"/>
    </source>
</evidence>
<dbReference type="GeneID" id="97301651"/>
<reference evidence="2 3" key="1">
    <citation type="submission" date="2019-06" db="EMBL/GenBank/DDBJ databases">
        <title>Whole genome shotgun sequence of Paenarthrobacter aurescens NBRC 12136.</title>
        <authorList>
            <person name="Hosoyama A."/>
            <person name="Uohara A."/>
            <person name="Ohji S."/>
            <person name="Ichikawa N."/>
        </authorList>
    </citation>
    <scope>NUCLEOTIDE SEQUENCE [LARGE SCALE GENOMIC DNA]</scope>
    <source>
        <strain evidence="2 3">NBRC 12136</strain>
    </source>
</reference>
<feature type="transmembrane region" description="Helical" evidence="1">
    <location>
        <begin position="99"/>
        <end position="117"/>
    </location>
</feature>
<proteinExistence type="predicted"/>
<organism evidence="2 3">
    <name type="scientific">Paenarthrobacter aurescens</name>
    <name type="common">Arthrobacter aurescens</name>
    <dbReference type="NCBI Taxonomy" id="43663"/>
    <lineage>
        <taxon>Bacteria</taxon>
        <taxon>Bacillati</taxon>
        <taxon>Actinomycetota</taxon>
        <taxon>Actinomycetes</taxon>
        <taxon>Micrococcales</taxon>
        <taxon>Micrococcaceae</taxon>
        <taxon>Paenarthrobacter</taxon>
    </lineage>
</organism>
<dbReference type="EMBL" id="BJMD01000027">
    <property type="protein sequence ID" value="GEB20813.1"/>
    <property type="molecule type" value="Genomic_DNA"/>
</dbReference>
<evidence type="ECO:0000313" key="3">
    <source>
        <dbReference type="Proteomes" id="UP000317715"/>
    </source>
</evidence>
<name>A0A4Y3NHX4_PAEAU</name>
<dbReference type="Proteomes" id="UP000317715">
    <property type="component" value="Unassembled WGS sequence"/>
</dbReference>
<feature type="transmembrane region" description="Helical" evidence="1">
    <location>
        <begin position="41"/>
        <end position="59"/>
    </location>
</feature>
<sequence>MKRGAAGSVRGIATAVLAALFVALAGTGLHRRTLLWSGVEVPWGVAAALVLLASVQLWLAAWSRSVVPAAVAGVVSYAVVGVLSSAGPAKQLILGDALGNVWVFGIGGVTLIMLVVISRRVVSRTRREQTAAAVAEAEPLSPR</sequence>